<evidence type="ECO:0000313" key="3">
    <source>
        <dbReference type="Proteomes" id="UP000285123"/>
    </source>
</evidence>
<dbReference type="GO" id="GO:0003676">
    <property type="term" value="F:nucleic acid binding"/>
    <property type="evidence" value="ECO:0007669"/>
    <property type="project" value="InterPro"/>
</dbReference>
<evidence type="ECO:0000313" key="2">
    <source>
        <dbReference type="EMBL" id="ROO32366.1"/>
    </source>
</evidence>
<dbReference type="SUPFAM" id="SSF53098">
    <property type="entry name" value="Ribonuclease H-like"/>
    <property type="match status" value="1"/>
</dbReference>
<dbReference type="InterPro" id="IPR012337">
    <property type="entry name" value="RNaseH-like_sf"/>
</dbReference>
<dbReference type="PANTHER" id="PTHR46889">
    <property type="entry name" value="TRANSPOSASE INSF FOR INSERTION SEQUENCE IS3B-RELATED"/>
    <property type="match status" value="1"/>
</dbReference>
<evidence type="ECO:0000259" key="1">
    <source>
        <dbReference type="PROSITE" id="PS50994"/>
    </source>
</evidence>
<dbReference type="PROSITE" id="PS50994">
    <property type="entry name" value="INTEGRASE"/>
    <property type="match status" value="1"/>
</dbReference>
<dbReference type="Gene3D" id="3.30.420.10">
    <property type="entry name" value="Ribonuclease H-like superfamily/Ribonuclease H"/>
    <property type="match status" value="1"/>
</dbReference>
<dbReference type="Pfam" id="PF13276">
    <property type="entry name" value="HTH_21"/>
    <property type="match status" value="1"/>
</dbReference>
<dbReference type="Pfam" id="PF13333">
    <property type="entry name" value="rve_2"/>
    <property type="match status" value="1"/>
</dbReference>
<dbReference type="Proteomes" id="UP000285123">
    <property type="component" value="Unassembled WGS sequence"/>
</dbReference>
<comment type="caution">
    <text evidence="2">The sequence shown here is derived from an EMBL/GenBank/DDBJ whole genome shotgun (WGS) entry which is preliminary data.</text>
</comment>
<dbReference type="Pfam" id="PF00665">
    <property type="entry name" value="rve"/>
    <property type="match status" value="1"/>
</dbReference>
<proteinExistence type="predicted"/>
<protein>
    <submittedName>
        <fullName evidence="2">Transposase</fullName>
    </submittedName>
</protein>
<dbReference type="InterPro" id="IPR036397">
    <property type="entry name" value="RNaseH_sf"/>
</dbReference>
<dbReference type="InterPro" id="IPR025948">
    <property type="entry name" value="HTH-like_dom"/>
</dbReference>
<sequence>MKYAFIASQQRQHSISLMCRVLQASRSGYYAWKARPPTARERHDRALLTHIRQAHEQNRQAYGYLKTWRALNKAGVSCGKHRVARLRRDHSILARRRRRFIATTHSRPDLGHAPNILRRRFRTASPDQVWVGDVTFIATREGWLYLAVLIDLYARSVVGWSMSTRNNTALVKEALEMAVDQRQPKPGLVHHSDQGQTYAAATYRRRLAELGMVSSMSRKGDCWDNAVAESFFATLKFELVDRRVFASRQAARTAIFEYIEVFYNRQRIHQTLGYRTPLEVEETYQAVA</sequence>
<dbReference type="GO" id="GO:0015074">
    <property type="term" value="P:DNA integration"/>
    <property type="evidence" value="ECO:0007669"/>
    <property type="project" value="InterPro"/>
</dbReference>
<accession>A0A423Q1H8</accession>
<dbReference type="PANTHER" id="PTHR46889:SF4">
    <property type="entry name" value="TRANSPOSASE INSO FOR INSERTION SEQUENCE ELEMENT IS911B-RELATED"/>
    <property type="match status" value="1"/>
</dbReference>
<feature type="domain" description="Integrase catalytic" evidence="1">
    <location>
        <begin position="122"/>
        <end position="285"/>
    </location>
</feature>
<dbReference type="InterPro" id="IPR048020">
    <property type="entry name" value="Transpos_IS3"/>
</dbReference>
<dbReference type="InterPro" id="IPR050900">
    <property type="entry name" value="Transposase_IS3/IS150/IS904"/>
</dbReference>
<organism evidence="2 3">
    <name type="scientific">Salinisphaera orenii YIM 95161</name>
    <dbReference type="NCBI Taxonomy" id="1051139"/>
    <lineage>
        <taxon>Bacteria</taxon>
        <taxon>Pseudomonadati</taxon>
        <taxon>Pseudomonadota</taxon>
        <taxon>Gammaproteobacteria</taxon>
        <taxon>Salinisphaerales</taxon>
        <taxon>Salinisphaeraceae</taxon>
        <taxon>Salinisphaera</taxon>
    </lineage>
</organism>
<dbReference type="AlphaFoldDB" id="A0A423Q1H8"/>
<gene>
    <name evidence="2" type="ORF">SAHL_04825</name>
</gene>
<dbReference type="InterPro" id="IPR001584">
    <property type="entry name" value="Integrase_cat-core"/>
</dbReference>
<name>A0A423Q1H8_9GAMM</name>
<reference evidence="2 3" key="1">
    <citation type="submission" date="2013-10" db="EMBL/GenBank/DDBJ databases">
        <title>Salinisphaera halophila YIM 95161 Genome Sequencing.</title>
        <authorList>
            <person name="Lai Q."/>
            <person name="Li C."/>
            <person name="Shao Z."/>
        </authorList>
    </citation>
    <scope>NUCLEOTIDE SEQUENCE [LARGE SCALE GENOMIC DNA]</scope>
    <source>
        <strain evidence="2 3">YIM 95161</strain>
    </source>
</reference>
<dbReference type="EMBL" id="AYKF01000066">
    <property type="protein sequence ID" value="ROO32366.1"/>
    <property type="molecule type" value="Genomic_DNA"/>
</dbReference>
<dbReference type="NCBIfam" id="NF033516">
    <property type="entry name" value="transpos_IS3"/>
    <property type="match status" value="1"/>
</dbReference>